<dbReference type="AlphaFoldDB" id="A0A4Y2N1F3"/>
<gene>
    <name evidence="1" type="ORF">AVEN_232167_1</name>
</gene>
<name>A0A4Y2N1F3_ARAVE</name>
<reference evidence="1 2" key="1">
    <citation type="journal article" date="2019" name="Sci. Rep.">
        <title>Orb-weaving spider Araneus ventricosus genome elucidates the spidroin gene catalogue.</title>
        <authorList>
            <person name="Kono N."/>
            <person name="Nakamura H."/>
            <person name="Ohtoshi R."/>
            <person name="Moran D.A.P."/>
            <person name="Shinohara A."/>
            <person name="Yoshida Y."/>
            <person name="Fujiwara M."/>
            <person name="Mori M."/>
            <person name="Tomita M."/>
            <person name="Arakawa K."/>
        </authorList>
    </citation>
    <scope>NUCLEOTIDE SEQUENCE [LARGE SCALE GENOMIC DNA]</scope>
</reference>
<proteinExistence type="predicted"/>
<keyword evidence="2" id="KW-1185">Reference proteome</keyword>
<evidence type="ECO:0000313" key="1">
    <source>
        <dbReference type="EMBL" id="GBN32813.1"/>
    </source>
</evidence>
<sequence>MVILCIGVVTIKNGNVVDNRWIVPYNPYLIKKYNAHINIEICSSIKSIKYIFKYVYKGHDCAKVVFENNGQGSITWDEIKNFLDARYISAPEATWKILEKKMHEKSHSIIRLPVHLPDMQPVYFYDDQERQRQDLERDAKKNTMLTAWFKIK</sequence>
<organism evidence="1 2">
    <name type="scientific">Araneus ventricosus</name>
    <name type="common">Orbweaver spider</name>
    <name type="synonym">Epeira ventricosa</name>
    <dbReference type="NCBI Taxonomy" id="182803"/>
    <lineage>
        <taxon>Eukaryota</taxon>
        <taxon>Metazoa</taxon>
        <taxon>Ecdysozoa</taxon>
        <taxon>Arthropoda</taxon>
        <taxon>Chelicerata</taxon>
        <taxon>Arachnida</taxon>
        <taxon>Araneae</taxon>
        <taxon>Araneomorphae</taxon>
        <taxon>Entelegynae</taxon>
        <taxon>Araneoidea</taxon>
        <taxon>Araneidae</taxon>
        <taxon>Araneus</taxon>
    </lineage>
</organism>
<dbReference type="EMBL" id="BGPR01125678">
    <property type="protein sequence ID" value="GBN32813.1"/>
    <property type="molecule type" value="Genomic_DNA"/>
</dbReference>
<comment type="caution">
    <text evidence="1">The sequence shown here is derived from an EMBL/GenBank/DDBJ whole genome shotgun (WGS) entry which is preliminary data.</text>
</comment>
<dbReference type="PANTHER" id="PTHR10492:SF57">
    <property type="entry name" value="ATP-DEPENDENT DNA HELICASE"/>
    <property type="match status" value="1"/>
</dbReference>
<dbReference type="PANTHER" id="PTHR10492">
    <property type="match status" value="1"/>
</dbReference>
<accession>A0A4Y2N1F3</accession>
<dbReference type="OrthoDB" id="7789720at2759"/>
<dbReference type="Proteomes" id="UP000499080">
    <property type="component" value="Unassembled WGS sequence"/>
</dbReference>
<protein>
    <submittedName>
        <fullName evidence="1">Uncharacterized protein</fullName>
    </submittedName>
</protein>
<evidence type="ECO:0000313" key="2">
    <source>
        <dbReference type="Proteomes" id="UP000499080"/>
    </source>
</evidence>